<dbReference type="PANTHER" id="PTHR45024:SF2">
    <property type="entry name" value="SCP2 DOMAIN-CONTAINING PROTEIN"/>
    <property type="match status" value="1"/>
</dbReference>
<protein>
    <submittedName>
        <fullName evidence="5">SDR family NAD(P)-dependent oxidoreductase</fullName>
    </submittedName>
</protein>
<dbReference type="PANTHER" id="PTHR45024">
    <property type="entry name" value="DEHYDROGENASES, SHORT CHAIN"/>
    <property type="match status" value="1"/>
</dbReference>
<dbReference type="SMART" id="SM00822">
    <property type="entry name" value="PKS_KR"/>
    <property type="match status" value="1"/>
</dbReference>
<dbReference type="InterPro" id="IPR020904">
    <property type="entry name" value="Sc_DH/Rdtase_CS"/>
</dbReference>
<dbReference type="InterPro" id="IPR057326">
    <property type="entry name" value="KR_dom"/>
</dbReference>
<keyword evidence="2" id="KW-0560">Oxidoreductase</keyword>
<evidence type="ECO:0000259" key="4">
    <source>
        <dbReference type="SMART" id="SM00822"/>
    </source>
</evidence>
<comment type="caution">
    <text evidence="5">The sequence shown here is derived from an EMBL/GenBank/DDBJ whole genome shotgun (WGS) entry which is preliminary data.</text>
</comment>
<dbReference type="PRINTS" id="PR00080">
    <property type="entry name" value="SDRFAMILY"/>
</dbReference>
<dbReference type="PRINTS" id="PR00081">
    <property type="entry name" value="GDHRDH"/>
</dbReference>
<accession>A0ABW3T037</accession>
<dbReference type="Proteomes" id="UP001597216">
    <property type="component" value="Unassembled WGS sequence"/>
</dbReference>
<dbReference type="SUPFAM" id="SSF51735">
    <property type="entry name" value="NAD(P)-binding Rossmann-fold domains"/>
    <property type="match status" value="1"/>
</dbReference>
<dbReference type="InterPro" id="IPR051687">
    <property type="entry name" value="Peroxisomal_Beta-Oxidation"/>
</dbReference>
<comment type="similarity">
    <text evidence="1 3">Belongs to the short-chain dehydrogenases/reductases (SDR) family.</text>
</comment>
<sequence length="305" mass="31608">MTDRIAESARLDGRAVIVTGAGKGLGRAYALDLAARGAMLVVNNRWVDRTQPSSADAVVDEIHAAGGQAVANYEPAEAPDTGEALVAQALAEYGRLDAVVSNAGVPETQRLHRQTREGFQRIFDINFFGAFHLVQAAWGELSKAPAGRIVVSASSAGLHGGDGMAAYASSKAALIGLVKGLAVEGRPRNLMINAIAPYAVTAMTEQHLAPGLAERMDPADVAPLVAWLVSEACDVSGQTLVSGGGRVRAAFSVEGQPVQFSEGQVGGAVRTALQAGPRETYPDAHQAFAAFMDGRAALAPDPTLV</sequence>
<keyword evidence="6" id="KW-1185">Reference proteome</keyword>
<name>A0ABW3T037_9CAUL</name>
<dbReference type="InterPro" id="IPR036291">
    <property type="entry name" value="NAD(P)-bd_dom_sf"/>
</dbReference>
<dbReference type="EMBL" id="JBHTLQ010000005">
    <property type="protein sequence ID" value="MFD1189582.1"/>
    <property type="molecule type" value="Genomic_DNA"/>
</dbReference>
<feature type="domain" description="Ketoreductase" evidence="4">
    <location>
        <begin position="14"/>
        <end position="198"/>
    </location>
</feature>
<evidence type="ECO:0000313" key="6">
    <source>
        <dbReference type="Proteomes" id="UP001597216"/>
    </source>
</evidence>
<organism evidence="5 6">
    <name type="scientific">Phenylobacterium conjunctum</name>
    <dbReference type="NCBI Taxonomy" id="1298959"/>
    <lineage>
        <taxon>Bacteria</taxon>
        <taxon>Pseudomonadati</taxon>
        <taxon>Pseudomonadota</taxon>
        <taxon>Alphaproteobacteria</taxon>
        <taxon>Caulobacterales</taxon>
        <taxon>Caulobacteraceae</taxon>
        <taxon>Phenylobacterium</taxon>
    </lineage>
</organism>
<gene>
    <name evidence="5" type="ORF">ACFQ27_03240</name>
</gene>
<dbReference type="PROSITE" id="PS00061">
    <property type="entry name" value="ADH_SHORT"/>
    <property type="match status" value="1"/>
</dbReference>
<evidence type="ECO:0000256" key="1">
    <source>
        <dbReference type="ARBA" id="ARBA00006484"/>
    </source>
</evidence>
<proteinExistence type="inferred from homology"/>
<evidence type="ECO:0000256" key="3">
    <source>
        <dbReference type="RuleBase" id="RU000363"/>
    </source>
</evidence>
<dbReference type="Gene3D" id="3.40.50.720">
    <property type="entry name" value="NAD(P)-binding Rossmann-like Domain"/>
    <property type="match status" value="1"/>
</dbReference>
<evidence type="ECO:0000256" key="2">
    <source>
        <dbReference type="ARBA" id="ARBA00023002"/>
    </source>
</evidence>
<evidence type="ECO:0000313" key="5">
    <source>
        <dbReference type="EMBL" id="MFD1189582.1"/>
    </source>
</evidence>
<dbReference type="RefSeq" id="WP_374346336.1">
    <property type="nucleotide sequence ID" value="NZ_JBHTLQ010000005.1"/>
</dbReference>
<dbReference type="InterPro" id="IPR002347">
    <property type="entry name" value="SDR_fam"/>
</dbReference>
<reference evidence="6" key="1">
    <citation type="journal article" date="2019" name="Int. J. Syst. Evol. Microbiol.">
        <title>The Global Catalogue of Microorganisms (GCM) 10K type strain sequencing project: providing services to taxonomists for standard genome sequencing and annotation.</title>
        <authorList>
            <consortium name="The Broad Institute Genomics Platform"/>
            <consortium name="The Broad Institute Genome Sequencing Center for Infectious Disease"/>
            <person name="Wu L."/>
            <person name="Ma J."/>
        </authorList>
    </citation>
    <scope>NUCLEOTIDE SEQUENCE [LARGE SCALE GENOMIC DNA]</scope>
    <source>
        <strain evidence="6">CCUG 55074</strain>
    </source>
</reference>
<dbReference type="Pfam" id="PF00106">
    <property type="entry name" value="adh_short"/>
    <property type="match status" value="1"/>
</dbReference>